<organism evidence="3">
    <name type="scientific">Oryza barthii</name>
    <dbReference type="NCBI Taxonomy" id="65489"/>
    <lineage>
        <taxon>Eukaryota</taxon>
        <taxon>Viridiplantae</taxon>
        <taxon>Streptophyta</taxon>
        <taxon>Embryophyta</taxon>
        <taxon>Tracheophyta</taxon>
        <taxon>Spermatophyta</taxon>
        <taxon>Magnoliopsida</taxon>
        <taxon>Liliopsida</taxon>
        <taxon>Poales</taxon>
        <taxon>Poaceae</taxon>
        <taxon>BOP clade</taxon>
        <taxon>Oryzoideae</taxon>
        <taxon>Oryzeae</taxon>
        <taxon>Oryzinae</taxon>
        <taxon>Oryza</taxon>
    </lineage>
</organism>
<feature type="compositionally biased region" description="Polar residues" evidence="1">
    <location>
        <begin position="411"/>
        <end position="422"/>
    </location>
</feature>
<dbReference type="InterPro" id="IPR032795">
    <property type="entry name" value="DUF3741-assoc"/>
</dbReference>
<dbReference type="Proteomes" id="UP000026960">
    <property type="component" value="Chromosome 1"/>
</dbReference>
<reference evidence="3" key="1">
    <citation type="journal article" date="2009" name="Rice">
        <title>De Novo Next Generation Sequencing of Plant Genomes.</title>
        <authorList>
            <person name="Rounsley S."/>
            <person name="Marri P.R."/>
            <person name="Yu Y."/>
            <person name="He R."/>
            <person name="Sisneros N."/>
            <person name="Goicoechea J.L."/>
            <person name="Lee S.J."/>
            <person name="Angelova A."/>
            <person name="Kudrna D."/>
            <person name="Luo M."/>
            <person name="Affourtit J."/>
            <person name="Desany B."/>
            <person name="Knight J."/>
            <person name="Niazi F."/>
            <person name="Egholm M."/>
            <person name="Wing R.A."/>
        </authorList>
    </citation>
    <scope>NUCLEOTIDE SEQUENCE [LARGE SCALE GENOMIC DNA]</scope>
    <source>
        <strain evidence="3">cv. IRGC 105608</strain>
    </source>
</reference>
<feature type="compositionally biased region" description="Basic and acidic residues" evidence="1">
    <location>
        <begin position="378"/>
        <end position="410"/>
    </location>
</feature>
<dbReference type="Gramene" id="OBART01G08090.1">
    <property type="protein sequence ID" value="OBART01G08090.1"/>
    <property type="gene ID" value="OBART01G08090"/>
</dbReference>
<feature type="region of interest" description="Disordered" evidence="1">
    <location>
        <begin position="352"/>
        <end position="467"/>
    </location>
</feature>
<feature type="region of interest" description="Disordered" evidence="1">
    <location>
        <begin position="241"/>
        <end position="273"/>
    </location>
</feature>
<protein>
    <recommendedName>
        <fullName evidence="2">DUF3741 domain-containing protein</fullName>
    </recommendedName>
</protein>
<dbReference type="PaxDb" id="65489-OBART01G08090.1"/>
<dbReference type="Pfam" id="PF14383">
    <property type="entry name" value="VARLMGL"/>
    <property type="match status" value="1"/>
</dbReference>
<dbReference type="PANTHER" id="PTHR34282:SF2">
    <property type="entry name" value="DUF3741 DOMAIN-CONTAINING PROTEIN"/>
    <property type="match status" value="1"/>
</dbReference>
<evidence type="ECO:0000313" key="4">
    <source>
        <dbReference type="Proteomes" id="UP000026960"/>
    </source>
</evidence>
<dbReference type="EnsemblPlants" id="OBART01G08090.1">
    <property type="protein sequence ID" value="OBART01G08090.1"/>
    <property type="gene ID" value="OBART01G08090"/>
</dbReference>
<dbReference type="HOGENOM" id="CLU_437087_0_0_1"/>
<feature type="region of interest" description="Disordered" evidence="1">
    <location>
        <begin position="152"/>
        <end position="200"/>
    </location>
</feature>
<sequence>MVKVNEATTDLGGAISQLQACSRRTSEREACVLAKKELERIEKMHQDSFRSVVCRSLSKSLSSKTKESSYPEIAQCAVPCVVTLQPTVCRGCQGRDWSPSQSNREDMSMMLQKDYLMASSLSRRFAEDLLRGAMDLQDSLAMLEKFQTASRSMRVSNKKRRPEGCERSPDTSGFRGALSEASNAKKMVGRSASSGLDGELTNSTDELKRVIKDSFYRKNILSVYPNDEQASMSQSLHYMPNKNLLSKPNEQKKAAPRSLPSCAPGQSEKSKSPSLVAKLMGLDGLPTHNSNTFKKDESMKTVSSPRALFDIEMPKVQQNDAHMSSPYSRKSNVFLYDSTVVNEIGSMKTIRREKGIEQPQTRAAKDIKVVSHTSRKQQIKETTEMGRRSSDKQRPHSTYRNREGRKDTKSKTGSASRSSANTVKRPDKKSMIASSSSSSTCRTRKPVARKAPSNSREKAVSSRSRKNSTIDDIVAYELHREFIQVDGPSTEHNATPSDESCQSVVDWDTEPSIDGIREDLSESYEASVTTSYAERTDSANGDPFHPSTHLVSKNEVEIKDEMSLLLLSDQPFLTRAAELIGIGEPGHLINRYKGIHKAQMGNHELFVDTATEQLERKHRQRNSLCYTGIWSQKCRTAPYFSLEALLTDIRDATRKLSIYTENDDGCTTKDTLYMKLEKDLRCTDASINSVWDMGWEDWIFMEETQCFIRDVGESILSGLIEEAALDMWVH</sequence>
<dbReference type="AlphaFoldDB" id="A0A0D3ELC2"/>
<reference evidence="3" key="2">
    <citation type="submission" date="2015-03" db="UniProtKB">
        <authorList>
            <consortium name="EnsemblPlants"/>
        </authorList>
    </citation>
    <scope>IDENTIFICATION</scope>
</reference>
<evidence type="ECO:0000313" key="3">
    <source>
        <dbReference type="EnsemblPlants" id="OBART01G08090.1"/>
    </source>
</evidence>
<keyword evidence="4" id="KW-1185">Reference proteome</keyword>
<dbReference type="eggNOG" id="ENOG502QRHT">
    <property type="taxonomic scope" value="Eukaryota"/>
</dbReference>
<name>A0A0D3ELC2_9ORYZ</name>
<evidence type="ECO:0000259" key="2">
    <source>
        <dbReference type="Pfam" id="PF14383"/>
    </source>
</evidence>
<proteinExistence type="predicted"/>
<accession>A0A0D3ELC2</accession>
<feature type="domain" description="DUF3741" evidence="2">
    <location>
        <begin position="267"/>
        <end position="290"/>
    </location>
</feature>
<evidence type="ECO:0000256" key="1">
    <source>
        <dbReference type="SAM" id="MobiDB-lite"/>
    </source>
</evidence>
<dbReference type="PANTHER" id="PTHR34282">
    <property type="entry name" value="OS01G0228800 PROTEIN-RELATED"/>
    <property type="match status" value="1"/>
</dbReference>